<dbReference type="SMART" id="SM00028">
    <property type="entry name" value="TPR"/>
    <property type="match status" value="5"/>
</dbReference>
<dbReference type="SUPFAM" id="SSF103642">
    <property type="entry name" value="Sec-C motif"/>
    <property type="match status" value="1"/>
</dbReference>
<dbReference type="InterPro" id="IPR019734">
    <property type="entry name" value="TPR_rpt"/>
</dbReference>
<dbReference type="Pfam" id="PF13432">
    <property type="entry name" value="TPR_16"/>
    <property type="match status" value="2"/>
</dbReference>
<dbReference type="Gene3D" id="1.25.40.10">
    <property type="entry name" value="Tetratricopeptide repeat domain"/>
    <property type="match status" value="2"/>
</dbReference>
<evidence type="ECO:0000313" key="2">
    <source>
        <dbReference type="EMBL" id="WAR45838.1"/>
    </source>
</evidence>
<dbReference type="Gene3D" id="3.40.50.300">
    <property type="entry name" value="P-loop containing nucleotide triphosphate hydrolases"/>
    <property type="match status" value="1"/>
</dbReference>
<dbReference type="Proteomes" id="UP001162780">
    <property type="component" value="Chromosome"/>
</dbReference>
<organism evidence="2 3">
    <name type="scientific">Methylomonas rapida</name>
    <dbReference type="NCBI Taxonomy" id="2963939"/>
    <lineage>
        <taxon>Bacteria</taxon>
        <taxon>Pseudomonadati</taxon>
        <taxon>Pseudomonadota</taxon>
        <taxon>Gammaproteobacteria</taxon>
        <taxon>Methylococcales</taxon>
        <taxon>Methylococcaceae</taxon>
        <taxon>Methylomonas</taxon>
    </lineage>
</organism>
<keyword evidence="1" id="KW-0808">Transferase</keyword>
<evidence type="ECO:0000313" key="3">
    <source>
        <dbReference type="Proteomes" id="UP001162780"/>
    </source>
</evidence>
<dbReference type="SUPFAM" id="SSF48452">
    <property type="entry name" value="TPR-like"/>
    <property type="match status" value="1"/>
</dbReference>
<dbReference type="PANTHER" id="PTHR12788:SF10">
    <property type="entry name" value="PROTEIN-TYROSINE SULFOTRANSFERASE"/>
    <property type="match status" value="1"/>
</dbReference>
<dbReference type="InterPro" id="IPR026634">
    <property type="entry name" value="TPST-like"/>
</dbReference>
<gene>
    <name evidence="2" type="ORF">NM686_004800</name>
</gene>
<dbReference type="Pfam" id="PF13469">
    <property type="entry name" value="Sulfotransfer_3"/>
    <property type="match status" value="1"/>
</dbReference>
<dbReference type="InterPro" id="IPR027417">
    <property type="entry name" value="P-loop_NTPase"/>
</dbReference>
<keyword evidence="3" id="KW-1185">Reference proteome</keyword>
<proteinExistence type="predicted"/>
<dbReference type="EMBL" id="CP113517">
    <property type="protein sequence ID" value="WAR45838.1"/>
    <property type="molecule type" value="Genomic_DNA"/>
</dbReference>
<dbReference type="PANTHER" id="PTHR12788">
    <property type="entry name" value="PROTEIN-TYROSINE SULFOTRANSFERASE 2"/>
    <property type="match status" value="1"/>
</dbReference>
<sequence>MQNAAKISRNAPCPCGSGKKFKACCADRPGSVSAIPLDIEPLHRQARQAVAAGNFTEAERCFRQLAHAKPADAYFKAGLGQALCWLHRRKEGISCLLQAARLLERQAAKSRDPRFLVELSAQLTHWGEVNAAERLARLALTLAPKSPVFLNNLALCLVRMNRHQEALPVSRQVCQLLPDHPGCNILLAILEARFAAPEQALDRLNRVIERNDDREQTARAWLEKAVILDKIGRYDEAFAAMVRAGREHSALSPLGPEQRESLFETLESNSQGFNAALLKRWPVEDVINDGLPAPAFLLGFLRSGTTLTEQVLGAHSRIIATDESSVIHELTRELQRLSGSNEDHAKALSALNLAQIKQLRQFYWRRMREEYGDAVMVRQLVDKNALNTIELGVISVVFPEAKILFALRDPRDVCLSCFMQAFSSSPATVNLTSWQGIARQYAGVMGYWLTLRETMQPRYLEVRYEDTVNDFESTFRQIFAFLGVEWQASVLKFHERARGRYISTPSFAAVNQPLYNTALRRWTHYAKHYVEIEGILEPYIDALGYAEPRVKTGTREDLHSMR</sequence>
<dbReference type="InterPro" id="IPR004027">
    <property type="entry name" value="SEC_C_motif"/>
</dbReference>
<reference evidence="2" key="1">
    <citation type="submission" date="2022-11" db="EMBL/GenBank/DDBJ databases">
        <title>Methylomonas rapida sp. nov., Carotenoid-Producing Obligate Methanotrophs with High Growth Characteristics and Biotechnological Potential.</title>
        <authorList>
            <person name="Tikhonova E.N."/>
            <person name="Suleimanov R.Z."/>
            <person name="Miroshnikov K."/>
            <person name="Oshkin I.Y."/>
            <person name="Belova S.E."/>
            <person name="Danilova O.V."/>
            <person name="Ashikhmin A."/>
            <person name="Konopkin A."/>
            <person name="But S.Y."/>
            <person name="Khmelenina V.N."/>
            <person name="Kuznetsov N."/>
            <person name="Pimenov N.V."/>
            <person name="Dedysh S.N."/>
        </authorList>
    </citation>
    <scope>NUCLEOTIDE SEQUENCE</scope>
    <source>
        <strain evidence="2">MP1</strain>
    </source>
</reference>
<dbReference type="InterPro" id="IPR011990">
    <property type="entry name" value="TPR-like_helical_dom_sf"/>
</dbReference>
<dbReference type="RefSeq" id="WP_255186745.1">
    <property type="nucleotide sequence ID" value="NZ_CP113517.1"/>
</dbReference>
<dbReference type="Pfam" id="PF02810">
    <property type="entry name" value="SEC-C"/>
    <property type="match status" value="1"/>
</dbReference>
<dbReference type="SUPFAM" id="SSF52540">
    <property type="entry name" value="P-loop containing nucleoside triphosphate hydrolases"/>
    <property type="match status" value="1"/>
</dbReference>
<accession>A0ABY7GMY2</accession>
<name>A0ABY7GMY2_9GAMM</name>
<dbReference type="Gene3D" id="3.10.450.50">
    <property type="match status" value="1"/>
</dbReference>
<protein>
    <submittedName>
        <fullName evidence="2">Sulfotransferase</fullName>
    </submittedName>
</protein>
<evidence type="ECO:0000256" key="1">
    <source>
        <dbReference type="ARBA" id="ARBA00022679"/>
    </source>
</evidence>